<dbReference type="NCBIfam" id="TIGR02937">
    <property type="entry name" value="sigma70-ECF"/>
    <property type="match status" value="1"/>
</dbReference>
<evidence type="ECO:0000313" key="7">
    <source>
        <dbReference type="EMBL" id="OUP54044.1"/>
    </source>
</evidence>
<dbReference type="InterPro" id="IPR013324">
    <property type="entry name" value="RNA_pol_sigma_r3/r4-like"/>
</dbReference>
<gene>
    <name evidence="7" type="ORF">B5F17_02205</name>
</gene>
<dbReference type="Pfam" id="PF04542">
    <property type="entry name" value="Sigma70_r2"/>
    <property type="match status" value="1"/>
</dbReference>
<evidence type="ECO:0000256" key="1">
    <source>
        <dbReference type="ARBA" id="ARBA00010641"/>
    </source>
</evidence>
<dbReference type="InterPro" id="IPR013249">
    <property type="entry name" value="RNA_pol_sigma70_r4_t2"/>
</dbReference>
<dbReference type="CDD" id="cd06171">
    <property type="entry name" value="Sigma70_r4"/>
    <property type="match status" value="1"/>
</dbReference>
<dbReference type="Proteomes" id="UP000195897">
    <property type="component" value="Unassembled WGS sequence"/>
</dbReference>
<dbReference type="Gene3D" id="1.10.10.10">
    <property type="entry name" value="Winged helix-like DNA-binding domain superfamily/Winged helix DNA-binding domain"/>
    <property type="match status" value="1"/>
</dbReference>
<protein>
    <submittedName>
        <fullName evidence="7">RNA polymerase subunit sigma-24</fullName>
    </submittedName>
</protein>
<dbReference type="InterPro" id="IPR036388">
    <property type="entry name" value="WH-like_DNA-bd_sf"/>
</dbReference>
<feature type="domain" description="RNA polymerase sigma factor 70 region 4 type 2" evidence="6">
    <location>
        <begin position="100"/>
        <end position="151"/>
    </location>
</feature>
<dbReference type="GO" id="GO:0016987">
    <property type="term" value="F:sigma factor activity"/>
    <property type="evidence" value="ECO:0007669"/>
    <property type="project" value="UniProtKB-KW"/>
</dbReference>
<dbReference type="Pfam" id="PF08281">
    <property type="entry name" value="Sigma70_r4_2"/>
    <property type="match status" value="1"/>
</dbReference>
<sequence length="164" mass="18907">MESFDRTQAEYLVYTYSDLILRLSYTYLKSTHDAEDICQTVFLKYLTAGQKFSDREHEKAWIIRTAVNACKDVLKSGWRTRTCNMEACAEVAAPEMQDDSLMTAVQSLPDKYRIPLYLHYYEGYKTHEIAEMLGERPATINTRIDRARGKLRTILGGKTCEQGV</sequence>
<keyword evidence="2" id="KW-0805">Transcription regulation</keyword>
<dbReference type="GO" id="GO:0003677">
    <property type="term" value="F:DNA binding"/>
    <property type="evidence" value="ECO:0007669"/>
    <property type="project" value="InterPro"/>
</dbReference>
<accession>A0A1Y4LBE1</accession>
<dbReference type="InterPro" id="IPR039425">
    <property type="entry name" value="RNA_pol_sigma-70-like"/>
</dbReference>
<evidence type="ECO:0000259" key="5">
    <source>
        <dbReference type="Pfam" id="PF04542"/>
    </source>
</evidence>
<dbReference type="PANTHER" id="PTHR43133">
    <property type="entry name" value="RNA POLYMERASE ECF-TYPE SIGMA FACTO"/>
    <property type="match status" value="1"/>
</dbReference>
<dbReference type="InterPro" id="IPR013325">
    <property type="entry name" value="RNA_pol_sigma_r2"/>
</dbReference>
<proteinExistence type="inferred from homology"/>
<keyword evidence="3" id="KW-0731">Sigma factor</keyword>
<reference evidence="8" key="1">
    <citation type="submission" date="2017-04" db="EMBL/GenBank/DDBJ databases">
        <title>Function of individual gut microbiota members based on whole genome sequencing of pure cultures obtained from chicken caecum.</title>
        <authorList>
            <person name="Medvecky M."/>
            <person name="Cejkova D."/>
            <person name="Polansky O."/>
            <person name="Karasova D."/>
            <person name="Kubasova T."/>
            <person name="Cizek A."/>
            <person name="Rychlik I."/>
        </authorList>
    </citation>
    <scope>NUCLEOTIDE SEQUENCE [LARGE SCALE GENOMIC DNA]</scope>
    <source>
        <strain evidence="8">An180</strain>
    </source>
</reference>
<dbReference type="InterPro" id="IPR014284">
    <property type="entry name" value="RNA_pol_sigma-70_dom"/>
</dbReference>
<dbReference type="InterPro" id="IPR007627">
    <property type="entry name" value="RNA_pol_sigma70_r2"/>
</dbReference>
<evidence type="ECO:0000256" key="2">
    <source>
        <dbReference type="ARBA" id="ARBA00023015"/>
    </source>
</evidence>
<name>A0A1Y4LBE1_9FIRM</name>
<evidence type="ECO:0000313" key="8">
    <source>
        <dbReference type="Proteomes" id="UP000195897"/>
    </source>
</evidence>
<dbReference type="AlphaFoldDB" id="A0A1Y4LBE1"/>
<dbReference type="RefSeq" id="WP_016147534.1">
    <property type="nucleotide sequence ID" value="NZ_CABKSA010000001.1"/>
</dbReference>
<dbReference type="SUPFAM" id="SSF88659">
    <property type="entry name" value="Sigma3 and sigma4 domains of RNA polymerase sigma factors"/>
    <property type="match status" value="1"/>
</dbReference>
<feature type="domain" description="RNA polymerase sigma-70 region 2" evidence="5">
    <location>
        <begin position="13"/>
        <end position="80"/>
    </location>
</feature>
<dbReference type="Gene3D" id="1.10.1740.10">
    <property type="match status" value="1"/>
</dbReference>
<evidence type="ECO:0000256" key="3">
    <source>
        <dbReference type="ARBA" id="ARBA00023082"/>
    </source>
</evidence>
<dbReference type="EMBL" id="NFKK01000002">
    <property type="protein sequence ID" value="OUP54044.1"/>
    <property type="molecule type" value="Genomic_DNA"/>
</dbReference>
<evidence type="ECO:0000259" key="6">
    <source>
        <dbReference type="Pfam" id="PF08281"/>
    </source>
</evidence>
<comment type="similarity">
    <text evidence="1">Belongs to the sigma-70 factor family. ECF subfamily.</text>
</comment>
<comment type="caution">
    <text evidence="7">The sequence shown here is derived from an EMBL/GenBank/DDBJ whole genome shotgun (WGS) entry which is preliminary data.</text>
</comment>
<organism evidence="7 8">
    <name type="scientific">Butyricicoccus pullicaecorum</name>
    <dbReference type="NCBI Taxonomy" id="501571"/>
    <lineage>
        <taxon>Bacteria</taxon>
        <taxon>Bacillati</taxon>
        <taxon>Bacillota</taxon>
        <taxon>Clostridia</taxon>
        <taxon>Eubacteriales</taxon>
        <taxon>Butyricicoccaceae</taxon>
        <taxon>Butyricicoccus</taxon>
    </lineage>
</organism>
<dbReference type="SUPFAM" id="SSF88946">
    <property type="entry name" value="Sigma2 domain of RNA polymerase sigma factors"/>
    <property type="match status" value="1"/>
</dbReference>
<keyword evidence="4" id="KW-0804">Transcription</keyword>
<dbReference type="PANTHER" id="PTHR43133:SF60">
    <property type="entry name" value="RNA POLYMERASE SIGMA FACTOR SIGV"/>
    <property type="match status" value="1"/>
</dbReference>
<evidence type="ECO:0000256" key="4">
    <source>
        <dbReference type="ARBA" id="ARBA00023163"/>
    </source>
</evidence>
<dbReference type="GO" id="GO:0006352">
    <property type="term" value="P:DNA-templated transcription initiation"/>
    <property type="evidence" value="ECO:0007669"/>
    <property type="project" value="InterPro"/>
</dbReference>